<evidence type="ECO:0000313" key="2">
    <source>
        <dbReference type="EMBL" id="KGE19788.1"/>
    </source>
</evidence>
<accession>A0A098MCL0</accession>
<keyword evidence="1" id="KW-0472">Membrane</keyword>
<protein>
    <recommendedName>
        <fullName evidence="4">ABC transporter permease</fullName>
    </recommendedName>
</protein>
<dbReference type="Proteomes" id="UP000029734">
    <property type="component" value="Unassembled WGS sequence"/>
</dbReference>
<evidence type="ECO:0008006" key="4">
    <source>
        <dbReference type="Google" id="ProtNLM"/>
    </source>
</evidence>
<reference evidence="2 3" key="2">
    <citation type="submission" date="2014-10" db="EMBL/GenBank/DDBJ databases">
        <title>Comparative genomics of the Paenibacillus odorifer group.</title>
        <authorList>
            <person name="Tsai Y.-C."/>
            <person name="Martin N."/>
            <person name="Korlach J."/>
            <person name="Wiedmann M."/>
        </authorList>
    </citation>
    <scope>NUCLEOTIDE SEQUENCE [LARGE SCALE GENOMIC DNA]</scope>
    <source>
        <strain evidence="2 3">DSM 18334</strain>
    </source>
</reference>
<keyword evidence="3" id="KW-1185">Reference proteome</keyword>
<feature type="transmembrane region" description="Helical" evidence="1">
    <location>
        <begin position="210"/>
        <end position="228"/>
    </location>
</feature>
<gene>
    <name evidence="2" type="ORF">PWYN_10900</name>
</gene>
<proteinExistence type="predicted"/>
<dbReference type="OrthoDB" id="9836875at2"/>
<feature type="transmembrane region" description="Helical" evidence="1">
    <location>
        <begin position="103"/>
        <end position="134"/>
    </location>
</feature>
<sequence length="236" mass="26443">MKGRKWMNLFSIENVKLKRGRMAVVSLLFILTLFAFLSILGLSAGGQVMFPNMTTALREINNSIIWPSCLIFTGVWASKIFVEEFRSKTMMNIWVCGIDRNRIVLVKLFLILSIGMLITLLSTLVLNFLLIILAPYMAYAEKGMSFSSHFSAPFIELVTLNAIYIGITSLLSVSFGMRGYSTSTTIIASLVMAVLWASQISLQIPGFSTSNIRFILALISVISVLFLLRRTNRLDF</sequence>
<dbReference type="Pfam" id="PF12730">
    <property type="entry name" value="ABC2_membrane_4"/>
    <property type="match status" value="1"/>
</dbReference>
<feature type="transmembrane region" description="Helical" evidence="1">
    <location>
        <begin position="185"/>
        <end position="204"/>
    </location>
</feature>
<comment type="caution">
    <text evidence="2">The sequence shown here is derived from an EMBL/GenBank/DDBJ whole genome shotgun (WGS) entry which is preliminary data.</text>
</comment>
<reference evidence="2 3" key="1">
    <citation type="submission" date="2014-08" db="EMBL/GenBank/DDBJ databases">
        <authorList>
            <person name="den Bakker H.C."/>
        </authorList>
    </citation>
    <scope>NUCLEOTIDE SEQUENCE [LARGE SCALE GENOMIC DNA]</scope>
    <source>
        <strain evidence="2 3">DSM 18334</strain>
    </source>
</reference>
<keyword evidence="1" id="KW-0812">Transmembrane</keyword>
<evidence type="ECO:0000256" key="1">
    <source>
        <dbReference type="SAM" id="Phobius"/>
    </source>
</evidence>
<keyword evidence="1" id="KW-1133">Transmembrane helix</keyword>
<feature type="transmembrane region" description="Helical" evidence="1">
    <location>
        <begin position="64"/>
        <end position="82"/>
    </location>
</feature>
<dbReference type="AlphaFoldDB" id="A0A098MCL0"/>
<name>A0A098MCL0_9BACL</name>
<feature type="transmembrane region" description="Helical" evidence="1">
    <location>
        <begin position="154"/>
        <end position="173"/>
    </location>
</feature>
<feature type="transmembrane region" description="Helical" evidence="1">
    <location>
        <begin position="21"/>
        <end position="44"/>
    </location>
</feature>
<dbReference type="EMBL" id="JQCR01000002">
    <property type="protein sequence ID" value="KGE19788.1"/>
    <property type="molecule type" value="Genomic_DNA"/>
</dbReference>
<dbReference type="STRING" id="268407.PWYN_10900"/>
<evidence type="ECO:0000313" key="3">
    <source>
        <dbReference type="Proteomes" id="UP000029734"/>
    </source>
</evidence>
<organism evidence="2 3">
    <name type="scientific">Paenibacillus wynnii</name>
    <dbReference type="NCBI Taxonomy" id="268407"/>
    <lineage>
        <taxon>Bacteria</taxon>
        <taxon>Bacillati</taxon>
        <taxon>Bacillota</taxon>
        <taxon>Bacilli</taxon>
        <taxon>Bacillales</taxon>
        <taxon>Paenibacillaceae</taxon>
        <taxon>Paenibacillus</taxon>
    </lineage>
</organism>